<dbReference type="AlphaFoldDB" id="A0A0K1JIY0"/>
<reference evidence="6 7" key="1">
    <citation type="submission" date="2015-03" db="EMBL/GenBank/DDBJ databases">
        <title>Luteipulveratus halotolerans sp. nov., a novel actinobacterium (Dermacoccaceae) from Sarawak, Malaysia.</title>
        <authorList>
            <person name="Juboi H."/>
            <person name="Basik A."/>
            <person name="Shamsul S.S."/>
            <person name="Arnold P."/>
            <person name="Schmitt E.K."/>
            <person name="Sanglier J.-J."/>
            <person name="Yeo T."/>
        </authorList>
    </citation>
    <scope>NUCLEOTIDE SEQUENCE [LARGE SCALE GENOMIC DNA]</scope>
    <source>
        <strain evidence="6 7">MN07-A0370</strain>
    </source>
</reference>
<name>A0A0K1JIY0_9MICO</name>
<keyword evidence="3" id="KW-0238">DNA-binding</keyword>
<dbReference type="PANTHER" id="PTHR30126">
    <property type="entry name" value="HTH-TYPE TRANSCRIPTIONAL REGULATOR"/>
    <property type="match status" value="1"/>
</dbReference>
<dbReference type="PROSITE" id="PS50931">
    <property type="entry name" value="HTH_LYSR"/>
    <property type="match status" value="1"/>
</dbReference>
<dbReference type="Gene3D" id="1.10.10.10">
    <property type="entry name" value="Winged helix-like DNA-binding domain superfamily/Winged helix DNA-binding domain"/>
    <property type="match status" value="1"/>
</dbReference>
<evidence type="ECO:0000313" key="7">
    <source>
        <dbReference type="Proteomes" id="UP000066480"/>
    </source>
</evidence>
<dbReference type="CDD" id="cd08420">
    <property type="entry name" value="PBP2_CysL_like"/>
    <property type="match status" value="1"/>
</dbReference>
<dbReference type="STRING" id="571913.VV02_12840"/>
<proteinExistence type="inferred from homology"/>
<evidence type="ECO:0000313" key="6">
    <source>
        <dbReference type="EMBL" id="AKU16540.1"/>
    </source>
</evidence>
<dbReference type="GO" id="GO:0003700">
    <property type="term" value="F:DNA-binding transcription factor activity"/>
    <property type="evidence" value="ECO:0007669"/>
    <property type="project" value="InterPro"/>
</dbReference>
<evidence type="ECO:0000256" key="1">
    <source>
        <dbReference type="ARBA" id="ARBA00009437"/>
    </source>
</evidence>
<dbReference type="OrthoDB" id="9808620at2"/>
<dbReference type="RefSeq" id="WP_052591945.1">
    <property type="nucleotide sequence ID" value="NZ_CP011112.1"/>
</dbReference>
<dbReference type="PATRIC" id="fig|571913.6.peg.2614"/>
<accession>A0A0K1JIY0</accession>
<dbReference type="GO" id="GO:0000976">
    <property type="term" value="F:transcription cis-regulatory region binding"/>
    <property type="evidence" value="ECO:0007669"/>
    <property type="project" value="TreeGrafter"/>
</dbReference>
<protein>
    <submittedName>
        <fullName evidence="6">LysR family transcriptional regulator</fullName>
    </submittedName>
</protein>
<dbReference type="Pfam" id="PF03466">
    <property type="entry name" value="LysR_substrate"/>
    <property type="match status" value="1"/>
</dbReference>
<evidence type="ECO:0000256" key="2">
    <source>
        <dbReference type="ARBA" id="ARBA00023015"/>
    </source>
</evidence>
<evidence type="ECO:0000256" key="4">
    <source>
        <dbReference type="ARBA" id="ARBA00023163"/>
    </source>
</evidence>
<keyword evidence="7" id="KW-1185">Reference proteome</keyword>
<organism evidence="6 7">
    <name type="scientific">Luteipulveratus mongoliensis</name>
    <dbReference type="NCBI Taxonomy" id="571913"/>
    <lineage>
        <taxon>Bacteria</taxon>
        <taxon>Bacillati</taxon>
        <taxon>Actinomycetota</taxon>
        <taxon>Actinomycetes</taxon>
        <taxon>Micrococcales</taxon>
        <taxon>Dermacoccaceae</taxon>
        <taxon>Luteipulveratus</taxon>
    </lineage>
</organism>
<dbReference type="Gene3D" id="3.40.190.10">
    <property type="entry name" value="Periplasmic binding protein-like II"/>
    <property type="match status" value="2"/>
</dbReference>
<dbReference type="InterPro" id="IPR000847">
    <property type="entry name" value="LysR_HTH_N"/>
</dbReference>
<evidence type="ECO:0000259" key="5">
    <source>
        <dbReference type="PROSITE" id="PS50931"/>
    </source>
</evidence>
<dbReference type="SUPFAM" id="SSF46785">
    <property type="entry name" value="Winged helix' DNA-binding domain"/>
    <property type="match status" value="1"/>
</dbReference>
<dbReference type="PANTHER" id="PTHR30126:SF39">
    <property type="entry name" value="HTH-TYPE TRANSCRIPTIONAL REGULATOR CYSL"/>
    <property type="match status" value="1"/>
</dbReference>
<comment type="similarity">
    <text evidence="1">Belongs to the LysR transcriptional regulatory family.</text>
</comment>
<dbReference type="KEGG" id="lmoi:VV02_12840"/>
<keyword evidence="2" id="KW-0805">Transcription regulation</keyword>
<dbReference type="InterPro" id="IPR036390">
    <property type="entry name" value="WH_DNA-bd_sf"/>
</dbReference>
<dbReference type="InterPro" id="IPR036388">
    <property type="entry name" value="WH-like_DNA-bd_sf"/>
</dbReference>
<gene>
    <name evidence="6" type="ORF">VV02_12840</name>
</gene>
<dbReference type="Proteomes" id="UP000066480">
    <property type="component" value="Chromosome"/>
</dbReference>
<feature type="domain" description="HTH lysR-type" evidence="5">
    <location>
        <begin position="5"/>
        <end position="62"/>
    </location>
</feature>
<sequence>MSTWPDLTALALLTAVADHGSLSAGARASGMAQPNASRSVARLERQLGLSLVVRSTQGSTLTPEGLLVVDWARQVLSAATALTEGAATLRSEGAGSTLTVAASQTVAEHLLPAWLSALRATHPEVSVTVHVHNTAEVADHVLTGRTTVGFVEGPSAPRGTHSTVVAQDELVLVVAPTHPWAGRREPVSPDELAATALVTREAGSGTRVALDEALAPRAVTPPALELPSNAAVRVSVAAGTAPAVLSRLAVSDALAAGTLREVPMTGLDLHRSLRAVWGGPRRLHGPAADLVAIART</sequence>
<dbReference type="Pfam" id="PF00126">
    <property type="entry name" value="HTH_1"/>
    <property type="match status" value="1"/>
</dbReference>
<dbReference type="EMBL" id="CP011112">
    <property type="protein sequence ID" value="AKU16540.1"/>
    <property type="molecule type" value="Genomic_DNA"/>
</dbReference>
<dbReference type="InterPro" id="IPR005119">
    <property type="entry name" value="LysR_subst-bd"/>
</dbReference>
<dbReference type="SUPFAM" id="SSF53850">
    <property type="entry name" value="Periplasmic binding protein-like II"/>
    <property type="match status" value="1"/>
</dbReference>
<evidence type="ECO:0000256" key="3">
    <source>
        <dbReference type="ARBA" id="ARBA00023125"/>
    </source>
</evidence>
<keyword evidence="4" id="KW-0804">Transcription</keyword>